<proteinExistence type="predicted"/>
<dbReference type="Pfam" id="PF10441">
    <property type="entry name" value="Urb2"/>
    <property type="match status" value="1"/>
</dbReference>
<comment type="caution">
    <text evidence="3">The sequence shown here is derived from an EMBL/GenBank/DDBJ whole genome shotgun (WGS) entry which is preliminary data.</text>
</comment>
<evidence type="ECO:0000256" key="1">
    <source>
        <dbReference type="SAM" id="MobiDB-lite"/>
    </source>
</evidence>
<keyword evidence="4" id="KW-1185">Reference proteome</keyword>
<dbReference type="STRING" id="914237.A0A1E1KWA5"/>
<dbReference type="InterPro" id="IPR018849">
    <property type="entry name" value="Urb2/Npa2_C"/>
</dbReference>
<feature type="region of interest" description="Disordered" evidence="1">
    <location>
        <begin position="142"/>
        <end position="176"/>
    </location>
</feature>
<dbReference type="PANTHER" id="PTHR15682">
    <property type="entry name" value="UNHEALTHY RIBOSOME BIOGENESIS PROTEIN 2 HOMOLOG"/>
    <property type="match status" value="1"/>
</dbReference>
<evidence type="ECO:0000313" key="3">
    <source>
        <dbReference type="EMBL" id="CZT02466.1"/>
    </source>
</evidence>
<evidence type="ECO:0000313" key="4">
    <source>
        <dbReference type="Proteomes" id="UP000178129"/>
    </source>
</evidence>
<gene>
    <name evidence="3" type="ORF">RCO7_06282</name>
</gene>
<protein>
    <recommendedName>
        <fullName evidence="2">Nucleolar 27S pre-rRNA processing Urb2/Npa2 C-terminal domain-containing protein</fullName>
    </recommendedName>
</protein>
<dbReference type="GO" id="GO:0005730">
    <property type="term" value="C:nucleolus"/>
    <property type="evidence" value="ECO:0007669"/>
    <property type="project" value="TreeGrafter"/>
</dbReference>
<dbReference type="InParanoid" id="A0A1E1KWA5"/>
<sequence length="1454" mass="163396">MHRRAGAIIRALDLIMASKSRMAQEQLALLEKQAAPFEDQLVEAAKFIGLGLNKICDIEQTEFGHSEGARHVIYHGREEWLLRWLLKRLQAPSGEIPRKTPSSWRLLSHLLRNIPLPNAARILVERKLLSIIRQTLEEAQKSAGKDVQTRSTSESSATEQETVKTSKKRKRSGELVTKSNAAGSTALPNLLDAIFSVLNCIVQSTKATSSSLDQERSSAVSAEYMKTVIRTTAEEAATILGLWLSLCHAALPQVGGLASVEFWLDPLVEVWDSHSVDDTPHLHFSLHVTRSLLDLLRSSKVDNFPASWRRLSEILVARNILLPIRADQSLLEILTKASVLQNIDNAPLLFDIAIRAVQPTGSARRRKTPDEKFLQSVYKTLKSSMSGLKGNHGGQIRAMLRLAIDHRLDLDLAVLREISSEFAMADWHILATIIELDANVFLLGEGIILLDQLLEAITKASLSQTWSNIQENVVSTVLVPLMRAFAQARDLSGFIRHWFQQLSLYETLRNDAKVDILSAWEDEALQNELQKLMEPSLTVSQITKILDWLSEEVAEHPDAVCVILEAIAGSVSQEEQVVDAVNSRLYDIMFDNNAADKLNSRYRWRSWRILSRPMSWFEIDDLKKIGALWEDQATPFAALSSLSSSESILRIKPKEKRGLESLEIFRFTCSAWTAATKQRRSVQSLQSPAKAIILSLLRALAKDVSQLFTDLQENKELSDELCDSKQNSLFRGKGWMMWALIRCLFVEHPNVLTIFLSSEEQIFAEMLEQIFLIASATFSDNESAHSSRFFQKNPAAFQEIWRLALRGGASTLRTNVPESVDNPILSHTPLTKQFVTTILSHKTNLSNPLIKSTGINAFAIRSLNDLTVDEIPKEFRGQILSSWSIADQAADLDNLPSLESGVLNNSVLFLKRKILCRPKLYESMRFRDFFDLADNLAEARRPKISDNLASLKDLARLTFISALQTMDQPRSITYITDAVKKIQKIINKAGEKKKHKMNFAVITMIEVVLSECLGKATALNDSDIIQRNDLEIVTVLFKSTILSQLEDVIHKFRRDNTNDSLHILCIIDALATLGVDESRLAGLEDALAALVDSAGNMDNQFGERLKTFMVIHGAKTDSSTRLKGSVTTLYARQSIIARTNAVISKMDNDEKLALLGELFGEDLSGLVQLDQLLAARHIIISIEDTRKPKQETRHLDDSDEEDEKESFDLTVAYTILALQLRRCTDVVQFNVISETLMLMLETKRRSISQYNIDATLGSITTLCSPNSPNIYPIYTHLCWLMQSVLTHQRLKLKGHSHLTQQTLQSLLRCLFTPLSHNTSKTNTFGLPPPWLVPTSHQLKAAHGEAFTRLVLSICDPTVSAVQGNSNTLTSEKDKAKRIAAQYMKFVLEAYVRGQLEMKMLPEVREKMIPGLYAILNCFTEEIRDAVSAELDSSGRAVFMRLYADWRKFEKPRGY</sequence>
<reference evidence="4" key="1">
    <citation type="submission" date="2016-03" db="EMBL/GenBank/DDBJ databases">
        <authorList>
            <person name="Ploux O."/>
        </authorList>
    </citation>
    <scope>NUCLEOTIDE SEQUENCE [LARGE SCALE GENOMIC DNA]</scope>
    <source>
        <strain evidence="4">UK7</strain>
    </source>
</reference>
<organism evidence="3 4">
    <name type="scientific">Rhynchosporium graminicola</name>
    <dbReference type="NCBI Taxonomy" id="2792576"/>
    <lineage>
        <taxon>Eukaryota</taxon>
        <taxon>Fungi</taxon>
        <taxon>Dikarya</taxon>
        <taxon>Ascomycota</taxon>
        <taxon>Pezizomycotina</taxon>
        <taxon>Leotiomycetes</taxon>
        <taxon>Helotiales</taxon>
        <taxon>Ploettnerulaceae</taxon>
        <taxon>Rhynchosporium</taxon>
    </lineage>
</organism>
<accession>A0A1E1KWA5</accession>
<dbReference type="InterPro" id="IPR052609">
    <property type="entry name" value="Ribosome_Biogenesis_Reg"/>
</dbReference>
<feature type="domain" description="Nucleolar 27S pre-rRNA processing Urb2/Npa2 C-terminal" evidence="2">
    <location>
        <begin position="1232"/>
        <end position="1453"/>
    </location>
</feature>
<dbReference type="Proteomes" id="UP000178129">
    <property type="component" value="Unassembled WGS sequence"/>
</dbReference>
<dbReference type="EMBL" id="FJUW01000025">
    <property type="protein sequence ID" value="CZT02466.1"/>
    <property type="molecule type" value="Genomic_DNA"/>
</dbReference>
<name>A0A1E1KWA5_9HELO</name>
<dbReference type="GO" id="GO:0042254">
    <property type="term" value="P:ribosome biogenesis"/>
    <property type="evidence" value="ECO:0007669"/>
    <property type="project" value="TreeGrafter"/>
</dbReference>
<evidence type="ECO:0000259" key="2">
    <source>
        <dbReference type="Pfam" id="PF10441"/>
    </source>
</evidence>
<dbReference type="PANTHER" id="PTHR15682:SF2">
    <property type="entry name" value="UNHEALTHY RIBOSOME BIOGENESIS PROTEIN 2 HOMOLOG"/>
    <property type="match status" value="1"/>
</dbReference>
<feature type="compositionally biased region" description="Low complexity" evidence="1">
    <location>
        <begin position="149"/>
        <end position="160"/>
    </location>
</feature>